<sequence>MKCSAVKHWVRTVLWGLAGLLLVSLSGCDSGGGSGEWYTNWDIAGGCASDQGGNGRASAAGTQVEVCHLVGEYDWIWVTYVAPWCSASRSQAPQVRTFEKSADSDVAVYTVLTAGNEPFTPATVDHARTWAGSYGLAPGHVLTEEATRIIPQHLLIGPDGRTFYRHVGFLAADEMLRILDDFRHYRRVPDVRSLPDP</sequence>
<evidence type="ECO:0000313" key="1">
    <source>
        <dbReference type="EMBL" id="WPL16616.1"/>
    </source>
</evidence>
<dbReference type="PROSITE" id="PS51257">
    <property type="entry name" value="PROKAR_LIPOPROTEIN"/>
    <property type="match status" value="1"/>
</dbReference>
<name>A0ABZ0S949_9GAMM</name>
<dbReference type="Gene3D" id="3.40.30.10">
    <property type="entry name" value="Glutaredoxin"/>
    <property type="match status" value="1"/>
</dbReference>
<dbReference type="EMBL" id="CP121472">
    <property type="protein sequence ID" value="WPL16616.1"/>
    <property type="molecule type" value="Genomic_DNA"/>
</dbReference>
<protein>
    <recommendedName>
        <fullName evidence="3">Thioredoxin domain-containing protein</fullName>
    </recommendedName>
</protein>
<keyword evidence="2" id="KW-1185">Reference proteome</keyword>
<dbReference type="Proteomes" id="UP001432180">
    <property type="component" value="Chromosome"/>
</dbReference>
<reference evidence="1 2" key="1">
    <citation type="journal article" date="2023" name="Microorganisms">
        <title>Thiorhodovibrio frisius and Trv. litoralis spp. nov., Two Novel Members from a Clade of Fastidious Purple Sulfur Bacteria That Exhibit Unique Red-Shifted Light-Harvesting Capabilities.</title>
        <authorList>
            <person name="Methner A."/>
            <person name="Kuzyk S.B."/>
            <person name="Petersen J."/>
            <person name="Bauer S."/>
            <person name="Brinkmann H."/>
            <person name="Sichau K."/>
            <person name="Wanner G."/>
            <person name="Wolf J."/>
            <person name="Neumann-Schaal M."/>
            <person name="Henke P."/>
            <person name="Tank M."/>
            <person name="Sproer C."/>
            <person name="Bunk B."/>
            <person name="Overmann J."/>
        </authorList>
    </citation>
    <scope>NUCLEOTIDE SEQUENCE [LARGE SCALE GENOMIC DNA]</scope>
    <source>
        <strain evidence="1 2">DSM 6702</strain>
    </source>
</reference>
<organism evidence="1 2">
    <name type="scientific">Thiorhodovibrio winogradskyi</name>
    <dbReference type="NCBI Taxonomy" id="77007"/>
    <lineage>
        <taxon>Bacteria</taxon>
        <taxon>Pseudomonadati</taxon>
        <taxon>Pseudomonadota</taxon>
        <taxon>Gammaproteobacteria</taxon>
        <taxon>Chromatiales</taxon>
        <taxon>Chromatiaceae</taxon>
        <taxon>Thiorhodovibrio</taxon>
    </lineage>
</organism>
<evidence type="ECO:0008006" key="3">
    <source>
        <dbReference type="Google" id="ProtNLM"/>
    </source>
</evidence>
<dbReference type="InterPro" id="IPR036249">
    <property type="entry name" value="Thioredoxin-like_sf"/>
</dbReference>
<accession>A0ABZ0S949</accession>
<gene>
    <name evidence="1" type="ORF">Thiowin_01583</name>
</gene>
<dbReference type="SUPFAM" id="SSF52833">
    <property type="entry name" value="Thioredoxin-like"/>
    <property type="match status" value="1"/>
</dbReference>
<proteinExistence type="predicted"/>
<evidence type="ECO:0000313" key="2">
    <source>
        <dbReference type="Proteomes" id="UP001432180"/>
    </source>
</evidence>